<keyword evidence="4" id="KW-1185">Reference proteome</keyword>
<protein>
    <recommendedName>
        <fullName evidence="2">DUF6571 domain-containing protein</fullName>
    </recommendedName>
</protein>
<reference evidence="3 4" key="1">
    <citation type="journal article" date="2023" name="Microbiol. Spectr.">
        <title>Synergy between Genome Mining, Metabolomics, and Bioinformatics Uncovers Antibacterial Chlorinated Carbazole Alkaloids and Their Biosynthetic Gene Cluster from Streptomyces tubbatahanensis sp. nov., a Novel Actinomycete Isolated from Sulu Sea, Philippines.</title>
        <authorList>
            <person name="Tenebro C.P."/>
            <person name="Trono D.J.V.L."/>
            <person name="Balida L.A.P."/>
            <person name="Bayog L.K.A."/>
            <person name="Bruna J.R."/>
            <person name="Sabido E.M."/>
            <person name="Caspe D.P.C."/>
            <person name="de Los Santos E.L.C."/>
            <person name="Saludes J.P."/>
            <person name="Dalisay D.S."/>
        </authorList>
    </citation>
    <scope>NUCLEOTIDE SEQUENCE [LARGE SCALE GENOMIC DNA]</scope>
    <source>
        <strain evidence="3 4">DSD3025</strain>
    </source>
</reference>
<dbReference type="Proteomes" id="UP001202244">
    <property type="component" value="Chromosome"/>
</dbReference>
<dbReference type="Pfam" id="PF20211">
    <property type="entry name" value="DUF6571"/>
    <property type="match status" value="1"/>
</dbReference>
<feature type="domain" description="DUF6571" evidence="2">
    <location>
        <begin position="369"/>
        <end position="735"/>
    </location>
</feature>
<evidence type="ECO:0000256" key="1">
    <source>
        <dbReference type="SAM" id="MobiDB-lite"/>
    </source>
</evidence>
<dbReference type="InterPro" id="IPR046701">
    <property type="entry name" value="DUF6571"/>
</dbReference>
<organism evidence="3 4">
    <name type="scientific">Streptomyces tubbatahanensis</name>
    <dbReference type="NCBI Taxonomy" id="2923272"/>
    <lineage>
        <taxon>Bacteria</taxon>
        <taxon>Bacillati</taxon>
        <taxon>Actinomycetota</taxon>
        <taxon>Actinomycetes</taxon>
        <taxon>Kitasatosporales</taxon>
        <taxon>Streptomycetaceae</taxon>
        <taxon>Streptomyces</taxon>
    </lineage>
</organism>
<dbReference type="EMBL" id="CP093846">
    <property type="protein sequence ID" value="UNS96729.1"/>
    <property type="molecule type" value="Genomic_DNA"/>
</dbReference>
<proteinExistence type="predicted"/>
<evidence type="ECO:0000313" key="3">
    <source>
        <dbReference type="EMBL" id="UNS96729.1"/>
    </source>
</evidence>
<gene>
    <name evidence="3" type="ORF">MMF93_09535</name>
</gene>
<feature type="region of interest" description="Disordered" evidence="1">
    <location>
        <begin position="780"/>
        <end position="800"/>
    </location>
</feature>
<name>A0ABY3XQU9_9ACTN</name>
<accession>A0ABY3XQU9</accession>
<dbReference type="RefSeq" id="WP_242750760.1">
    <property type="nucleotide sequence ID" value="NZ_CP093846.1"/>
</dbReference>
<evidence type="ECO:0000313" key="4">
    <source>
        <dbReference type="Proteomes" id="UP001202244"/>
    </source>
</evidence>
<evidence type="ECO:0000259" key="2">
    <source>
        <dbReference type="Pfam" id="PF20211"/>
    </source>
</evidence>
<sequence>MELTYHDIMNADFSSLSETAKNWRILRDRCDIFHDAYHGNVRKKLKGWSGESADAFWKSSKITAHEFAAAKKQAGKIADLLDDCHHRLTAAREHLKKVRDQAVHEGGMKVDAYGKCNLDTSGMTSGEAQSALRDPGRADEETKWNGRIRDAVKHVDDVDYENMLTLKAAATDKDGKGEDGGFNSAAAGDVEKYAGKRAADLIERLDSREGDGGLSPAERHELQVLLRTDPEDKQFSRTLLNSLQPDGLIDATNQLNALAYRVDKDNQGVYLGMEKSLATSLASATRVPVFRDGEGKKVKLSSPEYGKKYTAWLASRDGAFYDKWREGMRKAGADEWSYELRDVGGVGGSSYHGRGYQSLITLMKHGDGYSPQMLYDLGDDIRAAEEKDSDIWDHGGFDKGVSEGSLLPEMRNSTFENDPYDGLLKIMSKDPETAAGYLDPASDADLSDDEVDKNDRMEYLVHDRDWKIVDTGRYDDHGKLDKDAREGFEAALKAGATGRLPDAVVTKDAPLHSAENAGVMEEAVRVFGGPAGDGEVSPLAKGEDFTGFRGTLGEMIADYPGDVQREMYGDDDLPVRGHAANFDVGALHEYLNQVGRDPYGYGVVQASQQMYTVEHLQAVMRDLPHGADASDVRDYVGDAVAGGAYVNGVLSEARADALFDDKVAEARDFNEKAEEASEWVNRFVGLGTGNLGGDGGGGALVSTPVGWAQEELSSAIVEHIKRDLPQEAAKGEAESKYNFTSTQESVRDFYRGWAEDFGRDSGLRAEILEGAIAGARRESIAGFQDGAGTSRGHATVEPTE</sequence>